<proteinExistence type="predicted"/>
<keyword evidence="2" id="KW-1185">Reference proteome</keyword>
<dbReference type="EMBL" id="BAABDQ010000051">
    <property type="protein sequence ID" value="GAA3614450.1"/>
    <property type="molecule type" value="Genomic_DNA"/>
</dbReference>
<comment type="caution">
    <text evidence="1">The sequence shown here is derived from an EMBL/GenBank/DDBJ whole genome shotgun (WGS) entry which is preliminary data.</text>
</comment>
<reference evidence="2" key="1">
    <citation type="journal article" date="2019" name="Int. J. Syst. Evol. Microbiol.">
        <title>The Global Catalogue of Microorganisms (GCM) 10K type strain sequencing project: providing services to taxonomists for standard genome sequencing and annotation.</title>
        <authorList>
            <consortium name="The Broad Institute Genomics Platform"/>
            <consortium name="The Broad Institute Genome Sequencing Center for Infectious Disease"/>
            <person name="Wu L."/>
            <person name="Ma J."/>
        </authorList>
    </citation>
    <scope>NUCLEOTIDE SEQUENCE [LARGE SCALE GENOMIC DNA]</scope>
    <source>
        <strain evidence="2">JCM 17326</strain>
    </source>
</reference>
<dbReference type="RefSeq" id="WP_345576771.1">
    <property type="nucleotide sequence ID" value="NZ_BAABDQ010000051.1"/>
</dbReference>
<dbReference type="Proteomes" id="UP001500630">
    <property type="component" value="Unassembled WGS sequence"/>
</dbReference>
<evidence type="ECO:0000313" key="2">
    <source>
        <dbReference type="Proteomes" id="UP001500630"/>
    </source>
</evidence>
<name>A0ABP6ZPP8_9ACTN</name>
<evidence type="ECO:0008006" key="3">
    <source>
        <dbReference type="Google" id="ProtNLM"/>
    </source>
</evidence>
<organism evidence="1 2">
    <name type="scientific">Nonomuraea rosea</name>
    <dbReference type="NCBI Taxonomy" id="638574"/>
    <lineage>
        <taxon>Bacteria</taxon>
        <taxon>Bacillati</taxon>
        <taxon>Actinomycetota</taxon>
        <taxon>Actinomycetes</taxon>
        <taxon>Streptosporangiales</taxon>
        <taxon>Streptosporangiaceae</taxon>
        <taxon>Nonomuraea</taxon>
    </lineage>
</organism>
<evidence type="ECO:0000313" key="1">
    <source>
        <dbReference type="EMBL" id="GAA3614450.1"/>
    </source>
</evidence>
<gene>
    <name evidence="1" type="ORF">GCM10022419_119540</name>
</gene>
<protein>
    <recommendedName>
        <fullName evidence="3">IS256 family transposase</fullName>
    </recommendedName>
</protein>
<sequence length="40" mass="4233">MAAESIAGLGPEELRAFLLEEVGAQIAKEMRLAPADLSPH</sequence>
<accession>A0ABP6ZPP8</accession>